<dbReference type="GO" id="GO:0030246">
    <property type="term" value="F:carbohydrate binding"/>
    <property type="evidence" value="ECO:0007669"/>
    <property type="project" value="UniProtKB-ARBA"/>
</dbReference>
<reference evidence="6" key="1">
    <citation type="submission" date="2016-02" db="EMBL/GenBank/DDBJ databases">
        <authorList>
            <person name="Wibberg D."/>
        </authorList>
    </citation>
    <scope>NUCLEOTIDE SEQUENCE [LARGE SCALE GENOMIC DNA]</scope>
</reference>
<dbReference type="EMBL" id="FLUV01001579">
    <property type="protein sequence ID" value="SBW23406.1"/>
    <property type="molecule type" value="Genomic_DNA"/>
</dbReference>
<dbReference type="InterPro" id="IPR028082">
    <property type="entry name" value="Peripla_BP_I"/>
</dbReference>
<dbReference type="Gene3D" id="3.40.50.2300">
    <property type="match status" value="2"/>
</dbReference>
<protein>
    <recommendedName>
        <fullName evidence="4">Periplasmic binding protein domain-containing protein</fullName>
    </recommendedName>
</protein>
<dbReference type="PANTHER" id="PTHR46847">
    <property type="entry name" value="D-ALLOSE-BINDING PERIPLASMIC PROTEIN-RELATED"/>
    <property type="match status" value="1"/>
</dbReference>
<sequence length="329" mass="34503">MGICVRRSIWPALIVAVLAETLITAGCSREADSTDGAAGSQKRIVLGLSFPCGLNEYSTLLCKGARDAGSKLSEGYSFDIKTGVNYSDNVAFNNILQTLLQQDPAGFIVFPAGPAAQTPVLNQACDKGVKVVIIDSPADGVKCQVNFIGADHYQLGASVGQWLVDHPSASKEVGIVTQPPGQYASTDARVKGFTDAVEKAGFEVVATVTTDLSLDRTRTVVTNMVTAHPNLGAVFSANGPIGQGTAQALKGNSEIIQLSQDGFVSDVKLIQDGEVAANAAQNPYQMGQLAVQYMVDALEGKDVPAKKYTTSMVVDKSNAQEYIAAGGMH</sequence>
<evidence type="ECO:0000313" key="6">
    <source>
        <dbReference type="Proteomes" id="UP000199013"/>
    </source>
</evidence>
<evidence type="ECO:0000256" key="3">
    <source>
        <dbReference type="ARBA" id="ARBA00022729"/>
    </source>
</evidence>
<evidence type="ECO:0000256" key="2">
    <source>
        <dbReference type="ARBA" id="ARBA00007639"/>
    </source>
</evidence>
<dbReference type="CDD" id="cd01536">
    <property type="entry name" value="PBP1_ABC_sugar_binding-like"/>
    <property type="match status" value="1"/>
</dbReference>
<organism evidence="5 6">
    <name type="scientific">Candidatus Protofrankia californiensis</name>
    <dbReference type="NCBI Taxonomy" id="1839754"/>
    <lineage>
        <taxon>Bacteria</taxon>
        <taxon>Bacillati</taxon>
        <taxon>Actinomycetota</taxon>
        <taxon>Actinomycetes</taxon>
        <taxon>Frankiales</taxon>
        <taxon>Frankiaceae</taxon>
        <taxon>Protofrankia</taxon>
    </lineage>
</organism>
<dbReference type="SUPFAM" id="SSF53822">
    <property type="entry name" value="Periplasmic binding protein-like I"/>
    <property type="match status" value="1"/>
</dbReference>
<comment type="subcellular location">
    <subcellularLocation>
        <location evidence="1">Cell envelope</location>
    </subcellularLocation>
</comment>
<comment type="similarity">
    <text evidence="2">Belongs to the bacterial solute-binding protein 2 family.</text>
</comment>
<evidence type="ECO:0000313" key="5">
    <source>
        <dbReference type="EMBL" id="SBW23406.1"/>
    </source>
</evidence>
<name>A0A1C3P0R5_9ACTN</name>
<feature type="domain" description="Periplasmic binding protein" evidence="4">
    <location>
        <begin position="47"/>
        <end position="302"/>
    </location>
</feature>
<keyword evidence="3" id="KW-0732">Signal</keyword>
<gene>
    <name evidence="5" type="ORF">FDG2_3765</name>
</gene>
<dbReference type="InterPro" id="IPR025997">
    <property type="entry name" value="SBP_2_dom"/>
</dbReference>
<dbReference type="AlphaFoldDB" id="A0A1C3P0R5"/>
<dbReference type="Pfam" id="PF13407">
    <property type="entry name" value="Peripla_BP_4"/>
    <property type="match status" value="1"/>
</dbReference>
<accession>A0A1C3P0R5</accession>
<evidence type="ECO:0000256" key="1">
    <source>
        <dbReference type="ARBA" id="ARBA00004196"/>
    </source>
</evidence>
<keyword evidence="6" id="KW-1185">Reference proteome</keyword>
<dbReference type="PANTHER" id="PTHR46847:SF1">
    <property type="entry name" value="D-ALLOSE-BINDING PERIPLASMIC PROTEIN-RELATED"/>
    <property type="match status" value="1"/>
</dbReference>
<proteinExistence type="inferred from homology"/>
<dbReference type="Proteomes" id="UP000199013">
    <property type="component" value="Unassembled WGS sequence"/>
</dbReference>
<dbReference type="GO" id="GO:0030313">
    <property type="term" value="C:cell envelope"/>
    <property type="evidence" value="ECO:0007669"/>
    <property type="project" value="UniProtKB-SubCell"/>
</dbReference>
<evidence type="ECO:0000259" key="4">
    <source>
        <dbReference type="Pfam" id="PF13407"/>
    </source>
</evidence>